<evidence type="ECO:0000259" key="2">
    <source>
        <dbReference type="Pfam" id="PF20251"/>
    </source>
</evidence>
<dbReference type="Proteomes" id="UP000515703">
    <property type="component" value="Chromosome"/>
</dbReference>
<dbReference type="EMBL" id="AP023368">
    <property type="protein sequence ID" value="BCJ98053.1"/>
    <property type="molecule type" value="Genomic_DNA"/>
</dbReference>
<organism evidence="3 4">
    <name type="scientific">Anaerocolumna chitinilytica</name>
    <dbReference type="NCBI Taxonomy" id="1727145"/>
    <lineage>
        <taxon>Bacteria</taxon>
        <taxon>Bacillati</taxon>
        <taxon>Bacillota</taxon>
        <taxon>Clostridia</taxon>
        <taxon>Lachnospirales</taxon>
        <taxon>Lachnospiraceae</taxon>
        <taxon>Anaerocolumna</taxon>
    </lineage>
</organism>
<evidence type="ECO:0000313" key="4">
    <source>
        <dbReference type="Proteomes" id="UP000515703"/>
    </source>
</evidence>
<sequence>MNKNDYKKAMNGLRISEDFIDRTTIKMKEARKEETTMKINPKDNKQSGKNSVVFRRFAVSAASLAVLVAVGTVAFHLPGNGSPEKGNSLKVESIDTGKKTAAGTTTPAGAEATGGITVPTVKLPDSNSAVTARMLPLFVYKGHIYVQSATAFETTDGMTLDKEDVLALRGDFLGKTKGSLNEWSSQKDYDKEFASTIGEGDVYTVKGYDSDHRLMVYYEYEGGGFGCELYDSFGGMTIKTGEDYFKLLNLNGNVASYQWQSFNSWNNGVNDIQKGKDTKALEAFLDSLNTAVPLGENLDMLTENTDYDGQKFVDIKTKDKLVTTLRLFKSGYVYDSQIGFFKVDDKAFQTFWDTMPVTDTADGSVSNGDTSNAALALTLSESSLPVGTKELKATIKNNGSEDVFFGADYSLEKLKGSKWVVVPGMKDMAFIDIAYSVAPGSEQEFTADLSQIKPSLDAGKYRLVKNINGQTFYGEFKLR</sequence>
<keyword evidence="1" id="KW-1133">Transmembrane helix</keyword>
<reference evidence="3 4" key="1">
    <citation type="submission" date="2020-08" db="EMBL/GenBank/DDBJ databases">
        <title>Draft genome sequencing of an Anaerocolumna strain isolated from anoxic soil subjected to BSD treatment.</title>
        <authorList>
            <person name="Uek A."/>
            <person name="Tonouchi A."/>
        </authorList>
    </citation>
    <scope>NUCLEOTIDE SEQUENCE [LARGE SCALE GENOMIC DNA]</scope>
    <source>
        <strain evidence="3 4">CTTW</strain>
    </source>
</reference>
<dbReference type="RefSeq" id="WP_185258409.1">
    <property type="nucleotide sequence ID" value="NZ_AP023368.1"/>
</dbReference>
<feature type="transmembrane region" description="Helical" evidence="1">
    <location>
        <begin position="57"/>
        <end position="77"/>
    </location>
</feature>
<keyword evidence="1" id="KW-0812">Transmembrane</keyword>
<accession>A0A7I8DHU8</accession>
<proteinExistence type="predicted"/>
<reference evidence="3 4" key="2">
    <citation type="submission" date="2020-08" db="EMBL/GenBank/DDBJ databases">
        <authorList>
            <person name="Ueki A."/>
            <person name="Tonouchi A."/>
        </authorList>
    </citation>
    <scope>NUCLEOTIDE SEQUENCE [LARGE SCALE GENOMIC DNA]</scope>
    <source>
        <strain evidence="3 4">CTTW</strain>
    </source>
</reference>
<dbReference type="AlphaFoldDB" id="A0A7I8DHU8"/>
<keyword evidence="4" id="KW-1185">Reference proteome</keyword>
<feature type="domain" description="Bacterial Ig-like" evidence="2">
    <location>
        <begin position="373"/>
        <end position="476"/>
    </location>
</feature>
<dbReference type="InterPro" id="IPR046878">
    <property type="entry name" value="Big_14"/>
</dbReference>
<dbReference type="KEGG" id="acht:bsdcttw_10940"/>
<keyword evidence="1" id="KW-0472">Membrane</keyword>
<evidence type="ECO:0000256" key="1">
    <source>
        <dbReference type="SAM" id="Phobius"/>
    </source>
</evidence>
<protein>
    <recommendedName>
        <fullName evidence="2">Bacterial Ig-like domain-containing protein</fullName>
    </recommendedName>
</protein>
<name>A0A7I8DHU8_9FIRM</name>
<gene>
    <name evidence="3" type="ORF">bsdcttw_10940</name>
</gene>
<dbReference type="Pfam" id="PF20251">
    <property type="entry name" value="Big_14"/>
    <property type="match status" value="1"/>
</dbReference>
<evidence type="ECO:0000313" key="3">
    <source>
        <dbReference type="EMBL" id="BCJ98053.1"/>
    </source>
</evidence>